<keyword evidence="1" id="KW-0732">Signal</keyword>
<keyword evidence="3" id="KW-1185">Reference proteome</keyword>
<dbReference type="EMBL" id="KZ819202">
    <property type="protein sequence ID" value="PWY97734.1"/>
    <property type="molecule type" value="Genomic_DNA"/>
</dbReference>
<organism evidence="2 3">
    <name type="scientific">Testicularia cyperi</name>
    <dbReference type="NCBI Taxonomy" id="1882483"/>
    <lineage>
        <taxon>Eukaryota</taxon>
        <taxon>Fungi</taxon>
        <taxon>Dikarya</taxon>
        <taxon>Basidiomycota</taxon>
        <taxon>Ustilaginomycotina</taxon>
        <taxon>Ustilaginomycetes</taxon>
        <taxon>Ustilaginales</taxon>
        <taxon>Anthracoideaceae</taxon>
        <taxon>Testicularia</taxon>
    </lineage>
</organism>
<dbReference type="InParanoid" id="A0A317XHI6"/>
<accession>A0A317XHI6</accession>
<name>A0A317XHI6_9BASI</name>
<dbReference type="AlphaFoldDB" id="A0A317XHI6"/>
<proteinExistence type="predicted"/>
<dbReference type="Proteomes" id="UP000246740">
    <property type="component" value="Unassembled WGS sequence"/>
</dbReference>
<sequence length="101" mass="11119">MALGHSRRASALMTVCLVCLHWKGSAAAARPNFGEIQHNLEAGQTFDRAVLPDEPQEARKTFFFGGQGGALYCSIPVETRLGTQIQRKVQKDLHRLGSRVL</sequence>
<gene>
    <name evidence="2" type="ORF">BCV70DRAFT_44650</name>
</gene>
<reference evidence="2 3" key="1">
    <citation type="journal article" date="2018" name="Mol. Biol. Evol.">
        <title>Broad Genomic Sampling Reveals a Smut Pathogenic Ancestry of the Fungal Clade Ustilaginomycotina.</title>
        <authorList>
            <person name="Kijpornyongpan T."/>
            <person name="Mondo S.J."/>
            <person name="Barry K."/>
            <person name="Sandor L."/>
            <person name="Lee J."/>
            <person name="Lipzen A."/>
            <person name="Pangilinan J."/>
            <person name="LaButti K."/>
            <person name="Hainaut M."/>
            <person name="Henrissat B."/>
            <person name="Grigoriev I.V."/>
            <person name="Spatafora J.W."/>
            <person name="Aime M.C."/>
        </authorList>
    </citation>
    <scope>NUCLEOTIDE SEQUENCE [LARGE SCALE GENOMIC DNA]</scope>
    <source>
        <strain evidence="2 3">MCA 3645</strain>
    </source>
</reference>
<evidence type="ECO:0000313" key="3">
    <source>
        <dbReference type="Proteomes" id="UP000246740"/>
    </source>
</evidence>
<feature type="chain" id="PRO_5016445760" evidence="1">
    <location>
        <begin position="29"/>
        <end position="101"/>
    </location>
</feature>
<evidence type="ECO:0000313" key="2">
    <source>
        <dbReference type="EMBL" id="PWY97734.1"/>
    </source>
</evidence>
<feature type="signal peptide" evidence="1">
    <location>
        <begin position="1"/>
        <end position="28"/>
    </location>
</feature>
<evidence type="ECO:0000256" key="1">
    <source>
        <dbReference type="SAM" id="SignalP"/>
    </source>
</evidence>
<protein>
    <submittedName>
        <fullName evidence="2">Uncharacterized protein</fullName>
    </submittedName>
</protein>